<evidence type="ECO:0000313" key="8">
    <source>
        <dbReference type="Proteomes" id="UP000028194"/>
    </source>
</evidence>
<dbReference type="SUPFAM" id="SSF54211">
    <property type="entry name" value="Ribosomal protein S5 domain 2-like"/>
    <property type="match status" value="1"/>
</dbReference>
<dbReference type="InterPro" id="IPR014721">
    <property type="entry name" value="Ribsml_uS5_D2-typ_fold_subgr"/>
</dbReference>
<dbReference type="InterPro" id="IPR012043">
    <property type="entry name" value="PoK"/>
</dbReference>
<dbReference type="PANTHER" id="PTHR42282:SF1">
    <property type="entry name" value="PANTOATE KINASE"/>
    <property type="match status" value="1"/>
</dbReference>
<dbReference type="HAMAP" id="MF_02223">
    <property type="entry name" value="Pantoate_kinase"/>
    <property type="match status" value="1"/>
</dbReference>
<evidence type="ECO:0000256" key="4">
    <source>
        <dbReference type="ARBA" id="ARBA00022840"/>
    </source>
</evidence>
<comment type="function">
    <text evidence="5">Phosphorylates (R)-pantoate to form (R)-4-phosphopantoate in the CoA biosynthesis pathway.</text>
</comment>
<dbReference type="InterPro" id="IPR006203">
    <property type="entry name" value="GHMP_knse_ATP-bd_CS"/>
</dbReference>
<dbReference type="EMBL" id="CP007174">
    <property type="protein sequence ID" value="AIF84642.1"/>
    <property type="molecule type" value="Genomic_DNA"/>
</dbReference>
<sequence length="308" mass="32462">MASTVVTAPVAVAKAFSPGHVTGFFEIPKLPSSGPQYRGSRGAGFSIDRGISTTVYVFDGKTGSKVLINGRTAKPKDAEVSQWVIDRYAKSAEKPFFVRVEHEIDIPVGFGLGSSGAAALSLSYALNAALGSKQSMQQAAQLAHEAEIACKTGLGTVIAEYAGGFEMRTGAGAPGIGTVEKISLEDNYKAVILCISPISTKAFLANRMDMINGLGGRMLDKLAETKSIDDFMKMSYQFADTLGLTEGKCRAPVRALRAAGIECSVALFGETVFTIVPEACTNEAADVLQKFEGTLLVCDIDGRGARVL</sequence>
<keyword evidence="5" id="KW-0173">Coenzyme A biosynthesis</keyword>
<dbReference type="Proteomes" id="UP000028194">
    <property type="component" value="Chromosome"/>
</dbReference>
<feature type="domain" description="GHMP kinase N-terminal" evidence="6">
    <location>
        <begin position="89"/>
        <end position="163"/>
    </location>
</feature>
<proteinExistence type="inferred from homology"/>
<comment type="similarity">
    <text evidence="5">Belongs to the GHMP kinase family. PoK subfamily.</text>
</comment>
<dbReference type="HOGENOM" id="CLU_081191_0_0_2"/>
<dbReference type="Gene3D" id="3.30.230.10">
    <property type="match status" value="1"/>
</dbReference>
<comment type="pathway">
    <text evidence="5">Cofactor biosynthesis; coenzyme A biosynthesis.</text>
</comment>
<keyword evidence="2 5" id="KW-0547">Nucleotide-binding</keyword>
<dbReference type="AlphaFoldDB" id="A0A075MVF0"/>
<keyword evidence="3 5" id="KW-0418">Kinase</keyword>
<dbReference type="Pfam" id="PF00288">
    <property type="entry name" value="GHMP_kinases_N"/>
    <property type="match status" value="1"/>
</dbReference>
<keyword evidence="8" id="KW-1185">Reference proteome</keyword>
<evidence type="ECO:0000313" key="7">
    <source>
        <dbReference type="EMBL" id="AIF84642.1"/>
    </source>
</evidence>
<keyword evidence="4 5" id="KW-0067">ATP-binding</keyword>
<dbReference type="GO" id="GO:0015937">
    <property type="term" value="P:coenzyme A biosynthetic process"/>
    <property type="evidence" value="ECO:0007669"/>
    <property type="project" value="UniProtKB-UniRule"/>
</dbReference>
<reference evidence="7 8" key="1">
    <citation type="journal article" date="2014" name="PLoS ONE">
        <title>Genome Sequence of Candidatus Nitrososphaera evergladensis from Group I.1b Enriched from Everglades Soil Reveals Novel Genomic Features of the Ammonia-Oxidizing Archaea.</title>
        <authorList>
            <person name="Zhalnina K.V."/>
            <person name="Dias R."/>
            <person name="Leonard M.T."/>
            <person name="Dorr de Quadros P."/>
            <person name="Camargo F.A."/>
            <person name="Drew J.C."/>
            <person name="Farmerie W.G."/>
            <person name="Daroub S.H."/>
            <person name="Triplett E.W."/>
        </authorList>
    </citation>
    <scope>NUCLEOTIDE SEQUENCE [LARGE SCALE GENOMIC DNA]</scope>
    <source>
        <strain evidence="7 8">SR1</strain>
    </source>
</reference>
<evidence type="ECO:0000256" key="3">
    <source>
        <dbReference type="ARBA" id="ARBA00022777"/>
    </source>
</evidence>
<gene>
    <name evidence="7" type="ORF">NTE_02599</name>
</gene>
<dbReference type="GeneID" id="41598292"/>
<dbReference type="InterPro" id="IPR020568">
    <property type="entry name" value="Ribosomal_Su5_D2-typ_SF"/>
</dbReference>
<dbReference type="PROSITE" id="PS00627">
    <property type="entry name" value="GHMP_KINASES_ATP"/>
    <property type="match status" value="1"/>
</dbReference>
<name>A0A075MVF0_9ARCH</name>
<dbReference type="PANTHER" id="PTHR42282">
    <property type="entry name" value="PANTOATE KINASE-RELATED"/>
    <property type="match status" value="1"/>
</dbReference>
<dbReference type="KEGG" id="nev:NTE_02599"/>
<dbReference type="GO" id="GO:0005524">
    <property type="term" value="F:ATP binding"/>
    <property type="evidence" value="ECO:0007669"/>
    <property type="project" value="UniProtKB-KW"/>
</dbReference>
<comment type="catalytic activity">
    <reaction evidence="5">
        <text>(R)-pantoate + ATP = (R)-4-phosphopantoate + ADP + H(+)</text>
        <dbReference type="Rhea" id="RHEA:28246"/>
        <dbReference type="ChEBI" id="CHEBI:15378"/>
        <dbReference type="ChEBI" id="CHEBI:15980"/>
        <dbReference type="ChEBI" id="CHEBI:30616"/>
        <dbReference type="ChEBI" id="CHEBI:61294"/>
        <dbReference type="ChEBI" id="CHEBI:456216"/>
        <dbReference type="EC" id="2.7.1.169"/>
    </reaction>
</comment>
<dbReference type="OrthoDB" id="85822at2157"/>
<evidence type="ECO:0000256" key="2">
    <source>
        <dbReference type="ARBA" id="ARBA00022741"/>
    </source>
</evidence>
<protein>
    <recommendedName>
        <fullName evidence="5">Pantoate kinase</fullName>
        <shortName evidence="5">PoK</shortName>
        <ecNumber evidence="5">2.7.1.169</ecNumber>
    </recommendedName>
</protein>
<keyword evidence="1 5" id="KW-0808">Transferase</keyword>
<organism evidence="7 8">
    <name type="scientific">Candidatus Nitrososphaera evergladensis SR1</name>
    <dbReference type="NCBI Taxonomy" id="1459636"/>
    <lineage>
        <taxon>Archaea</taxon>
        <taxon>Nitrososphaerota</taxon>
        <taxon>Nitrososphaeria</taxon>
        <taxon>Nitrososphaerales</taxon>
        <taxon>Nitrososphaeraceae</taxon>
        <taxon>Nitrososphaera</taxon>
    </lineage>
</organism>
<evidence type="ECO:0000256" key="1">
    <source>
        <dbReference type="ARBA" id="ARBA00022679"/>
    </source>
</evidence>
<dbReference type="GO" id="GO:0016301">
    <property type="term" value="F:kinase activity"/>
    <property type="evidence" value="ECO:0007669"/>
    <property type="project" value="UniProtKB-UniRule"/>
</dbReference>
<evidence type="ECO:0000259" key="6">
    <source>
        <dbReference type="Pfam" id="PF00288"/>
    </source>
</evidence>
<dbReference type="RefSeq" id="WP_148701176.1">
    <property type="nucleotide sequence ID" value="NZ_CP007174.1"/>
</dbReference>
<dbReference type="PIRSF" id="PIRSF016896">
    <property type="entry name" value="GHMP_arc_MJ0969"/>
    <property type="match status" value="1"/>
</dbReference>
<dbReference type="InterPro" id="IPR006204">
    <property type="entry name" value="GHMP_kinase_N_dom"/>
</dbReference>
<dbReference type="EC" id="2.7.1.169" evidence="5"/>
<accession>A0A075MVF0</accession>
<dbReference type="eggNOG" id="arCOG04263">
    <property type="taxonomic scope" value="Archaea"/>
</dbReference>
<dbReference type="STRING" id="1459636.NTE_02599"/>
<dbReference type="UniPathway" id="UPA00241"/>
<evidence type="ECO:0000256" key="5">
    <source>
        <dbReference type="HAMAP-Rule" id="MF_02223"/>
    </source>
</evidence>